<comment type="subcellular location">
    <subcellularLocation>
        <location evidence="1 9">Cell inner membrane</location>
        <topology evidence="1 9">Single-pass membrane protein</topology>
    </subcellularLocation>
</comment>
<keyword evidence="5 9" id="KW-0997">Cell inner membrane</keyword>
<evidence type="ECO:0000259" key="11">
    <source>
        <dbReference type="Pfam" id="PF25994"/>
    </source>
</evidence>
<evidence type="ECO:0000256" key="2">
    <source>
        <dbReference type="ARBA" id="ARBA00009477"/>
    </source>
</evidence>
<keyword evidence="7 9" id="KW-1133">Transmembrane helix</keyword>
<evidence type="ECO:0000259" key="12">
    <source>
        <dbReference type="Pfam" id="PF26002"/>
    </source>
</evidence>
<dbReference type="PATRIC" id="fig|1514904.3.peg.3348"/>
<evidence type="ECO:0000256" key="10">
    <source>
        <dbReference type="SAM" id="Coils"/>
    </source>
</evidence>
<keyword evidence="14" id="KW-1185">Reference proteome</keyword>
<feature type="coiled-coil region" evidence="10">
    <location>
        <begin position="93"/>
        <end position="120"/>
    </location>
</feature>
<feature type="domain" description="AprE-like long alpha-helical hairpin" evidence="11">
    <location>
        <begin position="96"/>
        <end position="285"/>
    </location>
</feature>
<keyword evidence="6 9" id="KW-0812">Transmembrane</keyword>
<dbReference type="Pfam" id="PF25994">
    <property type="entry name" value="HH_AprE"/>
    <property type="match status" value="1"/>
</dbReference>
<dbReference type="STRING" id="1514904.SU32_06575"/>
<keyword evidence="3 9" id="KW-0813">Transport</keyword>
<feature type="coiled-coil region" evidence="10">
    <location>
        <begin position="237"/>
        <end position="279"/>
    </location>
</feature>
<evidence type="ECO:0000256" key="9">
    <source>
        <dbReference type="RuleBase" id="RU365093"/>
    </source>
</evidence>
<keyword evidence="10" id="KW-0175">Coiled coil</keyword>
<dbReference type="Gene3D" id="2.40.30.170">
    <property type="match status" value="1"/>
</dbReference>
<protein>
    <recommendedName>
        <fullName evidence="9">Membrane fusion protein (MFP) family protein</fullName>
    </recommendedName>
</protein>
<dbReference type="PRINTS" id="PR01490">
    <property type="entry name" value="RTXTOXIND"/>
</dbReference>
<proteinExistence type="inferred from homology"/>
<evidence type="ECO:0000256" key="1">
    <source>
        <dbReference type="ARBA" id="ARBA00004377"/>
    </source>
</evidence>
<evidence type="ECO:0000256" key="5">
    <source>
        <dbReference type="ARBA" id="ARBA00022519"/>
    </source>
</evidence>
<gene>
    <name evidence="13" type="ORF">SU32_06575</name>
</gene>
<dbReference type="InterPro" id="IPR010129">
    <property type="entry name" value="T1SS_HlyD"/>
</dbReference>
<keyword evidence="4 9" id="KW-1003">Cell membrane</keyword>
<dbReference type="GO" id="GO:0015031">
    <property type="term" value="P:protein transport"/>
    <property type="evidence" value="ECO:0007669"/>
    <property type="project" value="InterPro"/>
</dbReference>
<comment type="similarity">
    <text evidence="2 9">Belongs to the membrane fusion protein (MFP) (TC 8.A.1) family.</text>
</comment>
<evidence type="ECO:0000256" key="6">
    <source>
        <dbReference type="ARBA" id="ARBA00022692"/>
    </source>
</evidence>
<organism evidence="13 14">
    <name type="scientific">Ahrensia marina</name>
    <dbReference type="NCBI Taxonomy" id="1514904"/>
    <lineage>
        <taxon>Bacteria</taxon>
        <taxon>Pseudomonadati</taxon>
        <taxon>Pseudomonadota</taxon>
        <taxon>Alphaproteobacteria</taxon>
        <taxon>Hyphomicrobiales</taxon>
        <taxon>Ahrensiaceae</taxon>
        <taxon>Ahrensia</taxon>
    </lineage>
</organism>
<accession>A0A0M9GN99</accession>
<evidence type="ECO:0000313" key="13">
    <source>
        <dbReference type="EMBL" id="KPB01790.1"/>
    </source>
</evidence>
<dbReference type="PANTHER" id="PTHR30386">
    <property type="entry name" value="MEMBRANE FUSION SUBUNIT OF EMRAB-TOLC MULTIDRUG EFFLUX PUMP"/>
    <property type="match status" value="1"/>
</dbReference>
<dbReference type="GO" id="GO:0005886">
    <property type="term" value="C:plasma membrane"/>
    <property type="evidence" value="ECO:0007669"/>
    <property type="project" value="UniProtKB-SubCell"/>
</dbReference>
<dbReference type="AlphaFoldDB" id="A0A0M9GN99"/>
<evidence type="ECO:0000313" key="14">
    <source>
        <dbReference type="Proteomes" id="UP000038011"/>
    </source>
</evidence>
<dbReference type="Proteomes" id="UP000038011">
    <property type="component" value="Unassembled WGS sequence"/>
</dbReference>
<feature type="domain" description="AprE-like beta-barrel" evidence="12">
    <location>
        <begin position="328"/>
        <end position="416"/>
    </location>
</feature>
<evidence type="ECO:0000256" key="4">
    <source>
        <dbReference type="ARBA" id="ARBA00022475"/>
    </source>
</evidence>
<feature type="transmembrane region" description="Helical" evidence="9">
    <location>
        <begin position="20"/>
        <end position="40"/>
    </location>
</feature>
<dbReference type="InterPro" id="IPR058982">
    <property type="entry name" value="Beta-barrel_AprE"/>
</dbReference>
<dbReference type="EMBL" id="JXMU01000008">
    <property type="protein sequence ID" value="KPB01790.1"/>
    <property type="molecule type" value="Genomic_DNA"/>
</dbReference>
<dbReference type="InterPro" id="IPR058781">
    <property type="entry name" value="HH_AprE-like"/>
</dbReference>
<dbReference type="Pfam" id="PF26002">
    <property type="entry name" value="Beta-barrel_AprE"/>
    <property type="match status" value="1"/>
</dbReference>
<evidence type="ECO:0000256" key="7">
    <source>
        <dbReference type="ARBA" id="ARBA00022989"/>
    </source>
</evidence>
<name>A0A0M9GN99_9HYPH</name>
<dbReference type="PANTHER" id="PTHR30386:SF17">
    <property type="entry name" value="ALKALINE PROTEASE SECRETION PROTEIN APRE"/>
    <property type="match status" value="1"/>
</dbReference>
<keyword evidence="8 9" id="KW-0472">Membrane</keyword>
<evidence type="ECO:0000256" key="3">
    <source>
        <dbReference type="ARBA" id="ARBA00022448"/>
    </source>
</evidence>
<reference evidence="13 14" key="1">
    <citation type="submission" date="2015-01" db="EMBL/GenBank/DDBJ databases">
        <title>Ahrensia donghaiensis sp. nov., a novel dimethylsulphoniopropionate-cleavage bacterium isolated from seawater and emended descriptions of the genus Ahrensia and Ahrensia kielensis.</title>
        <authorList>
            <person name="Liu J."/>
        </authorList>
    </citation>
    <scope>NUCLEOTIDE SEQUENCE [LARGE SCALE GENOMIC DNA]</scope>
    <source>
        <strain evidence="13 14">LZD062</strain>
    </source>
</reference>
<comment type="caution">
    <text evidence="13">The sequence shown here is derived from an EMBL/GenBank/DDBJ whole genome shotgun (WGS) entry which is preliminary data.</text>
</comment>
<dbReference type="NCBIfam" id="TIGR01843">
    <property type="entry name" value="type_I_hlyD"/>
    <property type="match status" value="1"/>
</dbReference>
<evidence type="ECO:0000256" key="8">
    <source>
        <dbReference type="ARBA" id="ARBA00023136"/>
    </source>
</evidence>
<dbReference type="InterPro" id="IPR050739">
    <property type="entry name" value="MFP"/>
</dbReference>
<sequence>MTDKANADKKTDRLAATRSINLIGYAAIAIFFLGFGYWAATAPIAGAAIATGRIAAAGDNQKIQHLEGGIISQIHIREGERIDAGAPIITLDATQAKSTMQRLGRQKVALEARLARLSAERDLAEQFEYDYDLLARAEDLGMEDVLDEQRKEFQTRVSRQESETRILNQRIAAQRDALEGFNAQKSALDEQINVVSEEVDRKLKLLDQGLTNRSEYTQLLRAQADLIGRFGSITAEIARSKNQIIESQEQIERQRTTTVETAIKEINDIRVELGDIEERINSNRDILDRTIVRAPTDGLIIDLAKNAVGSVVRPGEDLATILPTSKELLVSARLNIIDIDSVRPGQSAQLRLSALNLRRTPEVDGEVIFVSPDRLVDRATQEPYYEARLRIVELPKEVDPNQIYPGMPVDALISTEERTFADYLLRPIVDSMSLAFREG</sequence>